<evidence type="ECO:0000313" key="4">
    <source>
        <dbReference type="Proteomes" id="UP000185895"/>
    </source>
</evidence>
<feature type="coiled-coil region" evidence="1">
    <location>
        <begin position="157"/>
        <end position="184"/>
    </location>
</feature>
<feature type="domain" description="Fe/B12 periplasmic-binding" evidence="2">
    <location>
        <begin position="39"/>
        <end position="299"/>
    </location>
</feature>
<dbReference type="AlphaFoldDB" id="A0A1E7RAM7"/>
<dbReference type="SUPFAM" id="SSF53807">
    <property type="entry name" value="Helical backbone' metal receptor"/>
    <property type="match status" value="1"/>
</dbReference>
<dbReference type="PROSITE" id="PS50983">
    <property type="entry name" value="FE_B12_PBP"/>
    <property type="match status" value="1"/>
</dbReference>
<dbReference type="OrthoDB" id="6495095at2"/>
<accession>A0A1E7RAM7</accession>
<evidence type="ECO:0000256" key="1">
    <source>
        <dbReference type="SAM" id="Coils"/>
    </source>
</evidence>
<evidence type="ECO:0000313" key="3">
    <source>
        <dbReference type="EMBL" id="OEY96414.1"/>
    </source>
</evidence>
<dbReference type="Proteomes" id="UP000185895">
    <property type="component" value="Unassembled WGS sequence"/>
</dbReference>
<dbReference type="Gene3D" id="3.40.50.1980">
    <property type="entry name" value="Nitrogenase molybdenum iron protein domain"/>
    <property type="match status" value="2"/>
</dbReference>
<evidence type="ECO:0000259" key="2">
    <source>
        <dbReference type="PROSITE" id="PS50983"/>
    </source>
</evidence>
<dbReference type="InterPro" id="IPR050902">
    <property type="entry name" value="ABC_Transporter_SBP"/>
</dbReference>
<dbReference type="InterPro" id="IPR002491">
    <property type="entry name" value="ABC_transptr_periplasmic_BD"/>
</dbReference>
<reference evidence="3 4" key="1">
    <citation type="submission" date="2016-09" db="EMBL/GenBank/DDBJ databases">
        <authorList>
            <person name="Capua I."/>
            <person name="De Benedictis P."/>
            <person name="Joannis T."/>
            <person name="Lombin L.H."/>
            <person name="Cattoli G."/>
        </authorList>
    </citation>
    <scope>NUCLEOTIDE SEQUENCE [LARGE SCALE GENOMIC DNA]</scope>
    <source>
        <strain evidence="3 4">ANC 4671</strain>
    </source>
</reference>
<organism evidence="3 4">
    <name type="scientific">Acinetobacter qingfengensis</name>
    <dbReference type="NCBI Taxonomy" id="1262585"/>
    <lineage>
        <taxon>Bacteria</taxon>
        <taxon>Pseudomonadati</taxon>
        <taxon>Pseudomonadota</taxon>
        <taxon>Gammaproteobacteria</taxon>
        <taxon>Moraxellales</taxon>
        <taxon>Moraxellaceae</taxon>
        <taxon>Acinetobacter</taxon>
    </lineage>
</organism>
<proteinExistence type="predicted"/>
<dbReference type="Pfam" id="PF01497">
    <property type="entry name" value="Peripla_BP_2"/>
    <property type="match status" value="1"/>
</dbReference>
<dbReference type="STRING" id="1262585.BJI46_12205"/>
<protein>
    <submittedName>
        <fullName evidence="3">Iron transporter</fullName>
    </submittedName>
</protein>
<keyword evidence="4" id="KW-1185">Reference proteome</keyword>
<name>A0A1E7RAM7_9GAMM</name>
<dbReference type="PANTHER" id="PTHR30535:SF34">
    <property type="entry name" value="MOLYBDATE-BINDING PROTEIN MOLA"/>
    <property type="match status" value="1"/>
</dbReference>
<keyword evidence="1" id="KW-0175">Coiled coil</keyword>
<sequence>MVCSYGCQPSSQQQATSMDMITVTTSDGQLIKLQQPTQRIVCLFEASLDDLYMLGAGKQVIGIPSKIYTAPDLYAAYSILDQRIAKKQIVTPSHWEASTNIESVLALQPDLVIVSSGQQDLIELLRQMHIAVYPVQSENLQQTQQELLDLGKLTGTQDRARQLNQFIEREIQAIQQQLKPVQQQLRVYYAWSGGRIFSTSGRNSMPNTVIQLAGAKNIVESSIDQPSVNPERLLIWDPDIILLWNSDPQILLKRPELQTLKAVRDKKVFTLSPGFLFNPHTPKILLAANQLHHWIYPDPSDAYRATQDKYRILTMFYGATAANQLMQLH</sequence>
<dbReference type="PANTHER" id="PTHR30535">
    <property type="entry name" value="VITAMIN B12-BINDING PROTEIN"/>
    <property type="match status" value="1"/>
</dbReference>
<gene>
    <name evidence="3" type="ORF">BJI46_12205</name>
</gene>
<dbReference type="EMBL" id="MKKK01000020">
    <property type="protein sequence ID" value="OEY96414.1"/>
    <property type="molecule type" value="Genomic_DNA"/>
</dbReference>
<comment type="caution">
    <text evidence="3">The sequence shown here is derived from an EMBL/GenBank/DDBJ whole genome shotgun (WGS) entry which is preliminary data.</text>
</comment>